<evidence type="ECO:0000256" key="1">
    <source>
        <dbReference type="SAM" id="MobiDB-lite"/>
    </source>
</evidence>
<evidence type="ECO:0000313" key="3">
    <source>
        <dbReference type="Proteomes" id="UP000823388"/>
    </source>
</evidence>
<dbReference type="EMBL" id="CM029039">
    <property type="protein sequence ID" value="KAG2644616.1"/>
    <property type="molecule type" value="Genomic_DNA"/>
</dbReference>
<accession>A0A8T0WFJ4</accession>
<dbReference type="AlphaFoldDB" id="A0A8T0WFJ4"/>
<feature type="region of interest" description="Disordered" evidence="1">
    <location>
        <begin position="53"/>
        <end position="91"/>
    </location>
</feature>
<proteinExistence type="predicted"/>
<name>A0A8T0WFJ4_PANVG</name>
<dbReference type="Proteomes" id="UP000823388">
    <property type="component" value="Chromosome 2K"/>
</dbReference>
<organism evidence="2 3">
    <name type="scientific">Panicum virgatum</name>
    <name type="common">Blackwell switchgrass</name>
    <dbReference type="NCBI Taxonomy" id="38727"/>
    <lineage>
        <taxon>Eukaryota</taxon>
        <taxon>Viridiplantae</taxon>
        <taxon>Streptophyta</taxon>
        <taxon>Embryophyta</taxon>
        <taxon>Tracheophyta</taxon>
        <taxon>Spermatophyta</taxon>
        <taxon>Magnoliopsida</taxon>
        <taxon>Liliopsida</taxon>
        <taxon>Poales</taxon>
        <taxon>Poaceae</taxon>
        <taxon>PACMAD clade</taxon>
        <taxon>Panicoideae</taxon>
        <taxon>Panicodae</taxon>
        <taxon>Paniceae</taxon>
        <taxon>Panicinae</taxon>
        <taxon>Panicum</taxon>
        <taxon>Panicum sect. Hiantes</taxon>
    </lineage>
</organism>
<reference evidence="2" key="1">
    <citation type="submission" date="2020-05" db="EMBL/GenBank/DDBJ databases">
        <title>WGS assembly of Panicum virgatum.</title>
        <authorList>
            <person name="Lovell J.T."/>
            <person name="Jenkins J."/>
            <person name="Shu S."/>
            <person name="Juenger T.E."/>
            <person name="Schmutz J."/>
        </authorList>
    </citation>
    <scope>NUCLEOTIDE SEQUENCE</scope>
    <source>
        <strain evidence="2">AP13</strain>
    </source>
</reference>
<keyword evidence="3" id="KW-1185">Reference proteome</keyword>
<evidence type="ECO:0000313" key="2">
    <source>
        <dbReference type="EMBL" id="KAG2644616.1"/>
    </source>
</evidence>
<sequence>MSRQAPPMQRGGAAWLAANEGRASVSSQPQLAQVSLAQMKSISSRWVRPDAAAELGGSGLPHGQQSSAARLEAARDGGARHSARRQGSRPHVAAELWLPPVWLAELCSTATGAGRGHRRG</sequence>
<protein>
    <submittedName>
        <fullName evidence="2">Uncharacterized protein</fullName>
    </submittedName>
</protein>
<gene>
    <name evidence="2" type="ORF">PVAP13_2KG375530</name>
</gene>
<comment type="caution">
    <text evidence="2">The sequence shown here is derived from an EMBL/GenBank/DDBJ whole genome shotgun (WGS) entry which is preliminary data.</text>
</comment>